<evidence type="ECO:0000313" key="6">
    <source>
        <dbReference type="Proteomes" id="UP000229681"/>
    </source>
</evidence>
<reference evidence="5 6" key="1">
    <citation type="submission" date="2017-11" db="EMBL/GenBank/DDBJ databases">
        <title>Evolution of Phototrophy in the Chloroflexi Phylum Driven by Horizontal Gene Transfer.</title>
        <authorList>
            <person name="Ward L.M."/>
            <person name="Hemp J."/>
            <person name="Shih P.M."/>
            <person name="Mcglynn S.E."/>
            <person name="Fischer W."/>
        </authorList>
    </citation>
    <scope>NUCLEOTIDE SEQUENCE [LARGE SCALE GENOMIC DNA]</scope>
    <source>
        <strain evidence="5">JP3_13</strain>
    </source>
</reference>
<evidence type="ECO:0000256" key="3">
    <source>
        <dbReference type="ARBA" id="ARBA00023004"/>
    </source>
</evidence>
<feature type="non-terminal residue" evidence="5">
    <location>
        <position position="1"/>
    </location>
</feature>
<dbReference type="SUPFAM" id="SSF47979">
    <property type="entry name" value="Iron-dependent repressor protein, dimerization domain"/>
    <property type="match status" value="1"/>
</dbReference>
<accession>A0A2M8PEM7</accession>
<dbReference type="Gene3D" id="1.10.60.10">
    <property type="entry name" value="Iron dependent repressor, metal binding and dimerisation domain"/>
    <property type="match status" value="1"/>
</dbReference>
<comment type="caution">
    <text evidence="5">The sequence shown here is derived from an EMBL/GenBank/DDBJ whole genome shotgun (WGS) entry which is preliminary data.</text>
</comment>
<dbReference type="Proteomes" id="UP000229681">
    <property type="component" value="Unassembled WGS sequence"/>
</dbReference>
<dbReference type="GO" id="GO:0046914">
    <property type="term" value="F:transition metal ion binding"/>
    <property type="evidence" value="ECO:0007669"/>
    <property type="project" value="InterPro"/>
</dbReference>
<dbReference type="SUPFAM" id="SSF50037">
    <property type="entry name" value="C-terminal domain of transcriptional repressors"/>
    <property type="match status" value="1"/>
</dbReference>
<dbReference type="InterPro" id="IPR008988">
    <property type="entry name" value="Transcriptional_repressor_C"/>
</dbReference>
<dbReference type="InterPro" id="IPR038157">
    <property type="entry name" value="FeoA_core_dom"/>
</dbReference>
<evidence type="ECO:0000259" key="4">
    <source>
        <dbReference type="SMART" id="SM00899"/>
    </source>
</evidence>
<sequence>ALLSIRRHRLAEAFLVKVMGFGWHEVHEEADAIGAVISDELAARMEKMAGYPKRCPHGEPIPTADGVMPPIHDVRLADVEDVPTDLVVSRVNSHDPEVLKYLASLQLVPEQPITLLNRAPFHGPLRLRIGKHEQVIGYELACSIRVMRA</sequence>
<dbReference type="GO" id="GO:0046983">
    <property type="term" value="F:protein dimerization activity"/>
    <property type="evidence" value="ECO:0007669"/>
    <property type="project" value="InterPro"/>
</dbReference>
<dbReference type="InterPro" id="IPR001367">
    <property type="entry name" value="Fe_dep_repressor"/>
</dbReference>
<comment type="subcellular location">
    <subcellularLocation>
        <location evidence="1">Cytoplasm</location>
    </subcellularLocation>
</comment>
<proteinExistence type="predicted"/>
<dbReference type="InterPro" id="IPR007167">
    <property type="entry name" value="Fe-transptr_FeoA-like"/>
</dbReference>
<evidence type="ECO:0000256" key="1">
    <source>
        <dbReference type="ARBA" id="ARBA00004496"/>
    </source>
</evidence>
<dbReference type="AlphaFoldDB" id="A0A2M8PEM7"/>
<name>A0A2M8PEM7_9CHLR</name>
<dbReference type="Pfam" id="PF04023">
    <property type="entry name" value="FeoA"/>
    <property type="match status" value="1"/>
</dbReference>
<dbReference type="EMBL" id="PGTM01000088">
    <property type="protein sequence ID" value="PJF36009.1"/>
    <property type="molecule type" value="Genomic_DNA"/>
</dbReference>
<dbReference type="InterPro" id="IPR050536">
    <property type="entry name" value="DtxR_MntR_Metal-Reg"/>
</dbReference>
<evidence type="ECO:0000313" key="5">
    <source>
        <dbReference type="EMBL" id="PJF36009.1"/>
    </source>
</evidence>
<dbReference type="GO" id="GO:0005737">
    <property type="term" value="C:cytoplasm"/>
    <property type="evidence" value="ECO:0007669"/>
    <property type="project" value="UniProtKB-SubCell"/>
</dbReference>
<protein>
    <submittedName>
        <fullName evidence="5">DtxR family transcriptional regulator</fullName>
    </submittedName>
</protein>
<keyword evidence="3" id="KW-0408">Iron</keyword>
<comment type="subunit">
    <text evidence="2">Homodimer.</text>
</comment>
<dbReference type="Pfam" id="PF02742">
    <property type="entry name" value="Fe_dep_repr_C"/>
    <property type="match status" value="1"/>
</dbReference>
<dbReference type="SMART" id="SM00899">
    <property type="entry name" value="FeoA"/>
    <property type="match status" value="1"/>
</dbReference>
<organism evidence="5 6">
    <name type="scientific">Candidatus Thermofonsia Clade 1 bacterium</name>
    <dbReference type="NCBI Taxonomy" id="2364210"/>
    <lineage>
        <taxon>Bacteria</taxon>
        <taxon>Bacillati</taxon>
        <taxon>Chloroflexota</taxon>
        <taxon>Candidatus Thermofontia</taxon>
        <taxon>Candidatus Thermofonsia Clade 1</taxon>
    </lineage>
</organism>
<dbReference type="Gene3D" id="2.30.30.90">
    <property type="match status" value="1"/>
</dbReference>
<dbReference type="PANTHER" id="PTHR33238">
    <property type="entry name" value="IRON (METAL) DEPENDENT REPRESSOR, DTXR FAMILY"/>
    <property type="match status" value="1"/>
</dbReference>
<gene>
    <name evidence="5" type="ORF">CUN49_07690</name>
</gene>
<evidence type="ECO:0000256" key="2">
    <source>
        <dbReference type="ARBA" id="ARBA00011738"/>
    </source>
</evidence>
<feature type="domain" description="Ferrous iron transporter FeoA-like" evidence="4">
    <location>
        <begin position="74"/>
        <end position="148"/>
    </location>
</feature>
<dbReference type="PANTHER" id="PTHR33238:SF11">
    <property type="entry name" value="TRANSCRIPTIONAL REGULATOR MNTR"/>
    <property type="match status" value="1"/>
</dbReference>
<dbReference type="InterPro" id="IPR036421">
    <property type="entry name" value="Fe_dep_repressor_sf"/>
</dbReference>